<dbReference type="RefSeq" id="WP_075869564.1">
    <property type="nucleotide sequence ID" value="NZ_CALYQA010000002.1"/>
</dbReference>
<accession>A0A1R0FBU3</accession>
<feature type="transmembrane region" description="Helical" evidence="6">
    <location>
        <begin position="159"/>
        <end position="178"/>
    </location>
</feature>
<sequence>MSEWLRRKPVVQQTSDNERKLIPTLSWHHLVALGVGGIVGTGIYTLIGIGADRAGPAVLLSFVIAGVICACAAFAYAELATLIPLAGGAYTYSYAALGELIAWIVGWSLILEYSLVVSTVAVGWSAYATGFLHGIGIHLPFWLTAGYNSVDPATQLHGLVNLPAVFIVFVIASMLIIGTKASATLNLFLVLIKIAALVLFIIVTLPHFNIENLHPFMPNGFSKVMSPDGVERGVMAAAAIIFFAFYGFDTIATAAEETKQPRRDLSIGIVGSLIVCIIIYVLVGLGAVGALHYTAFSHSEEPLAHILRSLNSNSIAGIIGIAAVVALPTVLLAFFYGQTRIFFVMGRDGTLPGFLSRVSAKTGTPVTTTIFTAIIIAAIAGLFRLDEIAALANAGTLVAFTSVGICLVVLRKTAADIPRKFKTPFVWIVGPVSAIGCIYLFFSLPSKTQFYFLLWNLIGIVFYFCYGYRKSNIARHISVTDPS</sequence>
<dbReference type="InterPro" id="IPR002293">
    <property type="entry name" value="AA/rel_permease1"/>
</dbReference>
<feature type="transmembrane region" description="Helical" evidence="6">
    <location>
        <begin position="388"/>
        <end position="410"/>
    </location>
</feature>
<keyword evidence="5 6" id="KW-0472">Membrane</keyword>
<evidence type="ECO:0000256" key="5">
    <source>
        <dbReference type="ARBA" id="ARBA00023136"/>
    </source>
</evidence>
<feature type="transmembrane region" description="Helical" evidence="6">
    <location>
        <begin position="448"/>
        <end position="466"/>
    </location>
</feature>
<dbReference type="EMBL" id="LXYT01000001">
    <property type="protein sequence ID" value="OLY44430.1"/>
    <property type="molecule type" value="Genomic_DNA"/>
</dbReference>
<feature type="transmembrane region" description="Helical" evidence="6">
    <location>
        <begin position="185"/>
        <end position="208"/>
    </location>
</feature>
<keyword evidence="4 6" id="KW-1133">Transmembrane helix</keyword>
<feature type="transmembrane region" description="Helical" evidence="6">
    <location>
        <begin position="115"/>
        <end position="139"/>
    </location>
</feature>
<dbReference type="GO" id="GO:0016020">
    <property type="term" value="C:membrane"/>
    <property type="evidence" value="ECO:0007669"/>
    <property type="project" value="UniProtKB-SubCell"/>
</dbReference>
<evidence type="ECO:0000313" key="8">
    <source>
        <dbReference type="Proteomes" id="UP000187344"/>
    </source>
</evidence>
<keyword evidence="8" id="KW-1185">Reference proteome</keyword>
<dbReference type="AlphaFoldDB" id="A0A1R0FBU3"/>
<protein>
    <submittedName>
        <fullName evidence="7">Basic amino acid/polyamine antiporter, APA family</fullName>
    </submittedName>
</protein>
<evidence type="ECO:0000256" key="1">
    <source>
        <dbReference type="ARBA" id="ARBA00004141"/>
    </source>
</evidence>
<reference evidence="7 8" key="1">
    <citation type="submission" date="2016-12" db="EMBL/GenBank/DDBJ databases">
        <title>Comparative genomics of Bartonella apis.</title>
        <authorList>
            <person name="Engel P."/>
        </authorList>
    </citation>
    <scope>NUCLEOTIDE SEQUENCE [LARGE SCALE GENOMIC DNA]</scope>
    <source>
        <strain evidence="7 8">PEB0149</strain>
    </source>
</reference>
<dbReference type="Proteomes" id="UP000187344">
    <property type="component" value="Unassembled WGS sequence"/>
</dbReference>
<dbReference type="Gene3D" id="1.20.1740.10">
    <property type="entry name" value="Amino acid/polyamine transporter I"/>
    <property type="match status" value="1"/>
</dbReference>
<feature type="transmembrane region" description="Helical" evidence="6">
    <location>
        <begin position="267"/>
        <end position="295"/>
    </location>
</feature>
<dbReference type="PANTHER" id="PTHR43243">
    <property type="entry name" value="INNER MEMBRANE TRANSPORTER YGJI-RELATED"/>
    <property type="match status" value="1"/>
</dbReference>
<evidence type="ECO:0000256" key="4">
    <source>
        <dbReference type="ARBA" id="ARBA00022989"/>
    </source>
</evidence>
<feature type="transmembrane region" description="Helical" evidence="6">
    <location>
        <begin position="27"/>
        <end position="50"/>
    </location>
</feature>
<feature type="transmembrane region" description="Helical" evidence="6">
    <location>
        <begin position="89"/>
        <end position="110"/>
    </location>
</feature>
<dbReference type="OrthoDB" id="9762947at2"/>
<keyword evidence="2" id="KW-0813">Transport</keyword>
<feature type="transmembrane region" description="Helical" evidence="6">
    <location>
        <begin position="234"/>
        <end position="255"/>
    </location>
</feature>
<dbReference type="GO" id="GO:0015171">
    <property type="term" value="F:amino acid transmembrane transporter activity"/>
    <property type="evidence" value="ECO:0007669"/>
    <property type="project" value="TreeGrafter"/>
</dbReference>
<organism evidence="7 8">
    <name type="scientific">Bartonella apis</name>
    <dbReference type="NCBI Taxonomy" id="1686310"/>
    <lineage>
        <taxon>Bacteria</taxon>
        <taxon>Pseudomonadati</taxon>
        <taxon>Pseudomonadota</taxon>
        <taxon>Alphaproteobacteria</taxon>
        <taxon>Hyphomicrobiales</taxon>
        <taxon>Bartonellaceae</taxon>
        <taxon>Bartonella</taxon>
    </lineage>
</organism>
<proteinExistence type="predicted"/>
<dbReference type="PIRSF" id="PIRSF006060">
    <property type="entry name" value="AA_transporter"/>
    <property type="match status" value="1"/>
</dbReference>
<dbReference type="Pfam" id="PF13520">
    <property type="entry name" value="AA_permease_2"/>
    <property type="match status" value="1"/>
</dbReference>
<evidence type="ECO:0000256" key="3">
    <source>
        <dbReference type="ARBA" id="ARBA00022692"/>
    </source>
</evidence>
<gene>
    <name evidence="7" type="ORF">PEB0149_019000</name>
</gene>
<feature type="transmembrane region" description="Helical" evidence="6">
    <location>
        <begin position="315"/>
        <end position="337"/>
    </location>
</feature>
<feature type="transmembrane region" description="Helical" evidence="6">
    <location>
        <begin position="57"/>
        <end position="77"/>
    </location>
</feature>
<feature type="transmembrane region" description="Helical" evidence="6">
    <location>
        <begin position="422"/>
        <end position="442"/>
    </location>
</feature>
<evidence type="ECO:0000313" key="7">
    <source>
        <dbReference type="EMBL" id="OLY44430.1"/>
    </source>
</evidence>
<evidence type="ECO:0000256" key="6">
    <source>
        <dbReference type="SAM" id="Phobius"/>
    </source>
</evidence>
<name>A0A1R0FBU3_9HYPH</name>
<feature type="transmembrane region" description="Helical" evidence="6">
    <location>
        <begin position="358"/>
        <end position="382"/>
    </location>
</feature>
<dbReference type="PANTHER" id="PTHR43243:SF4">
    <property type="entry name" value="CATIONIC AMINO ACID TRANSPORTER 4"/>
    <property type="match status" value="1"/>
</dbReference>
<keyword evidence="3 6" id="KW-0812">Transmembrane</keyword>
<evidence type="ECO:0000256" key="2">
    <source>
        <dbReference type="ARBA" id="ARBA00022448"/>
    </source>
</evidence>
<comment type="subcellular location">
    <subcellularLocation>
        <location evidence="1">Membrane</location>
        <topology evidence="1">Multi-pass membrane protein</topology>
    </subcellularLocation>
</comment>
<comment type="caution">
    <text evidence="7">The sequence shown here is derived from an EMBL/GenBank/DDBJ whole genome shotgun (WGS) entry which is preliminary data.</text>
</comment>